<feature type="binding site" evidence="9">
    <location>
        <begin position="152"/>
        <end position="155"/>
    </location>
    <ligand>
        <name>substrate</name>
    </ligand>
</feature>
<feature type="binding site" evidence="10">
    <location>
        <position position="327"/>
    </location>
    <ligand>
        <name>NAD(+)</name>
        <dbReference type="ChEBI" id="CHEBI:57540"/>
    </ligand>
</feature>
<dbReference type="GO" id="GO:0051287">
    <property type="term" value="F:NAD binding"/>
    <property type="evidence" value="ECO:0007669"/>
    <property type="project" value="InterPro"/>
</dbReference>
<dbReference type="EC" id="1.1.1.22" evidence="3 7"/>
<dbReference type="SMART" id="SM00984">
    <property type="entry name" value="UDPG_MGDP_dh_C"/>
    <property type="match status" value="1"/>
</dbReference>
<dbReference type="InterPro" id="IPR001732">
    <property type="entry name" value="UDP-Glc/GDP-Man_DH_N"/>
</dbReference>
<protein>
    <recommendedName>
        <fullName evidence="3 7">UDP-glucose 6-dehydrogenase</fullName>
        <ecNumber evidence="3 7">1.1.1.22</ecNumber>
    </recommendedName>
</protein>
<comment type="pathway">
    <text evidence="1">Nucleotide-sugar biosynthesis; UDP-alpha-D-glucuronate biosynthesis; UDP-alpha-D-glucuronate from UDP-alpha-D-glucose: step 1/1.</text>
</comment>
<comment type="similarity">
    <text evidence="2 7">Belongs to the UDP-glucose/GDP-mannose dehydrogenase family.</text>
</comment>
<feature type="binding site" evidence="9">
    <location>
        <position position="204"/>
    </location>
    <ligand>
        <name>substrate</name>
    </ligand>
</feature>
<feature type="binding site" evidence="9">
    <location>
        <position position="320"/>
    </location>
    <ligand>
        <name>substrate</name>
    </ligand>
</feature>
<dbReference type="Pfam" id="PF00984">
    <property type="entry name" value="UDPG_MGDP_dh"/>
    <property type="match status" value="1"/>
</dbReference>
<evidence type="ECO:0000313" key="12">
    <source>
        <dbReference type="EMBL" id="OIJ10379.1"/>
    </source>
</evidence>
<dbReference type="PIRSF" id="PIRSF500134">
    <property type="entry name" value="UDPglc_DH_bac"/>
    <property type="match status" value="1"/>
</dbReference>
<keyword evidence="4 7" id="KW-0560">Oxidoreductase</keyword>
<gene>
    <name evidence="12" type="ORF">BKP37_17685</name>
</gene>
<evidence type="ECO:0000256" key="4">
    <source>
        <dbReference type="ARBA" id="ARBA00023002"/>
    </source>
</evidence>
<accession>A0A1S2LCZ9</accession>
<dbReference type="SUPFAM" id="SSF51735">
    <property type="entry name" value="NAD(P)-binding Rossmann-fold domains"/>
    <property type="match status" value="1"/>
</dbReference>
<feature type="binding site" evidence="10">
    <location>
        <position position="263"/>
    </location>
    <ligand>
        <name>NAD(+)</name>
        <dbReference type="ChEBI" id="CHEBI:57540"/>
    </ligand>
</feature>
<dbReference type="GO" id="GO:0000271">
    <property type="term" value="P:polysaccharide biosynthetic process"/>
    <property type="evidence" value="ECO:0007669"/>
    <property type="project" value="InterPro"/>
</dbReference>
<dbReference type="Pfam" id="PF03721">
    <property type="entry name" value="UDPG_MGDP_dh_N"/>
    <property type="match status" value="1"/>
</dbReference>
<dbReference type="Gene3D" id="3.40.50.720">
    <property type="entry name" value="NAD(P)-binding Rossmann-like Domain"/>
    <property type="match status" value="2"/>
</dbReference>
<evidence type="ECO:0000256" key="5">
    <source>
        <dbReference type="ARBA" id="ARBA00023027"/>
    </source>
</evidence>
<comment type="catalytic activity">
    <reaction evidence="6 7">
        <text>UDP-alpha-D-glucose + 2 NAD(+) + H2O = UDP-alpha-D-glucuronate + 2 NADH + 3 H(+)</text>
        <dbReference type="Rhea" id="RHEA:23596"/>
        <dbReference type="ChEBI" id="CHEBI:15377"/>
        <dbReference type="ChEBI" id="CHEBI:15378"/>
        <dbReference type="ChEBI" id="CHEBI:57540"/>
        <dbReference type="ChEBI" id="CHEBI:57945"/>
        <dbReference type="ChEBI" id="CHEBI:58052"/>
        <dbReference type="ChEBI" id="CHEBI:58885"/>
        <dbReference type="EC" id="1.1.1.22"/>
    </reaction>
</comment>
<feature type="binding site" evidence="9">
    <location>
        <position position="257"/>
    </location>
    <ligand>
        <name>substrate</name>
    </ligand>
</feature>
<dbReference type="InterPro" id="IPR028357">
    <property type="entry name" value="UDPglc_DH_bac"/>
</dbReference>
<dbReference type="PANTHER" id="PTHR43750">
    <property type="entry name" value="UDP-GLUCOSE 6-DEHYDROGENASE TUAD"/>
    <property type="match status" value="1"/>
</dbReference>
<dbReference type="SUPFAM" id="SSF48179">
    <property type="entry name" value="6-phosphogluconate dehydrogenase C-terminal domain-like"/>
    <property type="match status" value="1"/>
</dbReference>
<proteinExistence type="inferred from homology"/>
<name>A0A1S2LCZ9_9BACI</name>
<dbReference type="GO" id="GO:0006065">
    <property type="term" value="P:UDP-glucuronate biosynthetic process"/>
    <property type="evidence" value="ECO:0007669"/>
    <property type="project" value="UniProtKB-UniPathway"/>
</dbReference>
<dbReference type="InterPro" id="IPR017476">
    <property type="entry name" value="UDP-Glc/GDP-Man"/>
</dbReference>
<evidence type="ECO:0000259" key="11">
    <source>
        <dbReference type="SMART" id="SM00984"/>
    </source>
</evidence>
<dbReference type="InterPro" id="IPR036291">
    <property type="entry name" value="NAD(P)-bd_dom_sf"/>
</dbReference>
<dbReference type="NCBIfam" id="TIGR03026">
    <property type="entry name" value="NDP-sugDHase"/>
    <property type="match status" value="1"/>
</dbReference>
<evidence type="ECO:0000256" key="10">
    <source>
        <dbReference type="PIRSR" id="PIRSR500134-3"/>
    </source>
</evidence>
<evidence type="ECO:0000256" key="7">
    <source>
        <dbReference type="PIRNR" id="PIRNR000124"/>
    </source>
</evidence>
<comment type="caution">
    <text evidence="12">The sequence shown here is derived from an EMBL/GenBank/DDBJ whole genome shotgun (WGS) entry which is preliminary data.</text>
</comment>
<evidence type="ECO:0000256" key="2">
    <source>
        <dbReference type="ARBA" id="ARBA00006601"/>
    </source>
</evidence>
<dbReference type="PIRSF" id="PIRSF000124">
    <property type="entry name" value="UDPglc_GDPman_dh"/>
    <property type="match status" value="1"/>
</dbReference>
<dbReference type="InterPro" id="IPR008927">
    <property type="entry name" value="6-PGluconate_DH-like_C_sf"/>
</dbReference>
<feature type="binding site" evidence="10">
    <location>
        <position position="86"/>
    </location>
    <ligand>
        <name>NAD(+)</name>
        <dbReference type="ChEBI" id="CHEBI:57540"/>
    </ligand>
</feature>
<feature type="binding site" evidence="10">
    <location>
        <position position="155"/>
    </location>
    <ligand>
        <name>NAD(+)</name>
        <dbReference type="ChEBI" id="CHEBI:57540"/>
    </ligand>
</feature>
<feature type="binding site" evidence="10">
    <location>
        <position position="35"/>
    </location>
    <ligand>
        <name>NAD(+)</name>
        <dbReference type="ChEBI" id="CHEBI:57540"/>
    </ligand>
</feature>
<dbReference type="AlphaFoldDB" id="A0A1S2LCZ9"/>
<feature type="binding site" evidence="10">
    <location>
        <position position="30"/>
    </location>
    <ligand>
        <name>NAD(+)</name>
        <dbReference type="ChEBI" id="CHEBI:57540"/>
    </ligand>
</feature>
<feature type="domain" description="UDP-glucose/GDP-mannose dehydrogenase C-terminal" evidence="11">
    <location>
        <begin position="313"/>
        <end position="410"/>
    </location>
</feature>
<dbReference type="SUPFAM" id="SSF52413">
    <property type="entry name" value="UDP-glucose/GDP-mannose dehydrogenase C-terminal domain"/>
    <property type="match status" value="1"/>
</dbReference>
<dbReference type="PANTHER" id="PTHR43750:SF3">
    <property type="entry name" value="UDP-GLUCOSE 6-DEHYDROGENASE TUAD"/>
    <property type="match status" value="1"/>
</dbReference>
<organism evidence="12 13">
    <name type="scientific">Anaerobacillus alkalilacustris</name>
    <dbReference type="NCBI Taxonomy" id="393763"/>
    <lineage>
        <taxon>Bacteria</taxon>
        <taxon>Bacillati</taxon>
        <taxon>Bacillota</taxon>
        <taxon>Bacilli</taxon>
        <taxon>Bacillales</taxon>
        <taxon>Bacillaceae</taxon>
        <taxon>Anaerobacillus</taxon>
    </lineage>
</organism>
<dbReference type="Proteomes" id="UP000179524">
    <property type="component" value="Unassembled WGS sequence"/>
</dbReference>
<dbReference type="RefSeq" id="WP_071310952.1">
    <property type="nucleotide sequence ID" value="NZ_MLQR01000050.1"/>
</dbReference>
<dbReference type="InterPro" id="IPR036220">
    <property type="entry name" value="UDP-Glc/GDP-Man_DH_C_sf"/>
</dbReference>
<evidence type="ECO:0000256" key="8">
    <source>
        <dbReference type="PIRSR" id="PIRSR500134-1"/>
    </source>
</evidence>
<evidence type="ECO:0000256" key="6">
    <source>
        <dbReference type="ARBA" id="ARBA00047473"/>
    </source>
</evidence>
<feature type="binding site" evidence="10">
    <location>
        <position position="121"/>
    </location>
    <ligand>
        <name>NAD(+)</name>
        <dbReference type="ChEBI" id="CHEBI:57540"/>
    </ligand>
</feature>
<dbReference type="InterPro" id="IPR014027">
    <property type="entry name" value="UDP-Glc/GDP-Man_DH_C"/>
</dbReference>
<evidence type="ECO:0000256" key="1">
    <source>
        <dbReference type="ARBA" id="ARBA00004701"/>
    </source>
</evidence>
<feature type="binding site" evidence="9">
    <location>
        <begin position="249"/>
        <end position="253"/>
    </location>
    <ligand>
        <name>substrate</name>
    </ligand>
</feature>
<feature type="active site" description="Nucleophile" evidence="8">
    <location>
        <position position="260"/>
    </location>
</feature>
<dbReference type="InterPro" id="IPR014026">
    <property type="entry name" value="UDP-Glc/GDP-Man_DH_dimer"/>
</dbReference>
<sequence length="426" mass="47690">MKVCVIGTGYVGLTTGTVLADYGHDVYCIDKDQHKLSLLTKGKIPIYEPGLQEMVNHNKVEGRLHFSNDLKQSVNDCSVIVITVGTPPNEDGSPNLTFFQEVINDLSRYITSYKTIIVKSTVPPGTNEWVEQMLLEKGIQPQLFDIVSNPEFLREGSAVHDMLYPDKIVIGIKRPEPIKILQTLYYNVNAPFIITSLTGAELIKYASNAFLATKISFINEIARICDAYQVDIKDISLGLGTDPRIGSLFLNAGLGYGGSCFPKDLQALQHAALKKKIVPEILMAVQQVNDTQIELYFEKLINELTTLNNKKITVWGLAFKPETDDTRFSRSLRLIDKLVSAEANVHAYDPIVQLNNPSIQCHKNIYDSIIGSEALIIATEWSEFKNIDWKKVKNLMKGNLVIDGRNFLEPQALKKFNIKYIGVARP</sequence>
<dbReference type="Pfam" id="PF03720">
    <property type="entry name" value="UDPG_MGDP_dh_C"/>
    <property type="match status" value="1"/>
</dbReference>
<evidence type="ECO:0000313" key="13">
    <source>
        <dbReference type="Proteomes" id="UP000179524"/>
    </source>
</evidence>
<keyword evidence="13" id="KW-1185">Reference proteome</keyword>
<evidence type="ECO:0000256" key="9">
    <source>
        <dbReference type="PIRSR" id="PIRSR500134-2"/>
    </source>
</evidence>
<dbReference type="GO" id="GO:0003979">
    <property type="term" value="F:UDP-glucose 6-dehydrogenase activity"/>
    <property type="evidence" value="ECO:0007669"/>
    <property type="project" value="UniProtKB-EC"/>
</dbReference>
<dbReference type="UniPathway" id="UPA00038">
    <property type="reaction ID" value="UER00491"/>
</dbReference>
<dbReference type="OrthoDB" id="9803238at2"/>
<dbReference type="EMBL" id="MLQR01000050">
    <property type="protein sequence ID" value="OIJ10379.1"/>
    <property type="molecule type" value="Genomic_DNA"/>
</dbReference>
<reference evidence="12 13" key="1">
    <citation type="submission" date="2016-10" db="EMBL/GenBank/DDBJ databases">
        <title>Draft genome sequences of four alkaliphilic bacteria belonging to the Anaerobacillus genus.</title>
        <authorList>
            <person name="Bassil N.M."/>
            <person name="Lloyd J.R."/>
        </authorList>
    </citation>
    <scope>NUCLEOTIDE SEQUENCE [LARGE SCALE GENOMIC DNA]</scope>
    <source>
        <strain evidence="12 13">DSM 18345</strain>
    </source>
</reference>
<keyword evidence="5 7" id="KW-0520">NAD</keyword>
<evidence type="ECO:0000256" key="3">
    <source>
        <dbReference type="ARBA" id="ARBA00012954"/>
    </source>
</evidence>
<dbReference type="Gene3D" id="1.20.5.100">
    <property type="entry name" value="Cytochrome c1, transmembrane anchor, C-terminal"/>
    <property type="match status" value="1"/>
</dbReference>